<protein>
    <recommendedName>
        <fullName evidence="2">D-alanyl-D-alanine carboxypeptidase-like core domain-containing protein</fullName>
    </recommendedName>
</protein>
<dbReference type="GO" id="GO:0008233">
    <property type="term" value="F:peptidase activity"/>
    <property type="evidence" value="ECO:0007669"/>
    <property type="project" value="InterPro"/>
</dbReference>
<evidence type="ECO:0000259" key="2">
    <source>
        <dbReference type="Pfam" id="PF02557"/>
    </source>
</evidence>
<dbReference type="Proteomes" id="UP000586095">
    <property type="component" value="Unassembled WGS sequence"/>
</dbReference>
<name>A0A852RHQ9_9MICO</name>
<feature type="region of interest" description="Disordered" evidence="1">
    <location>
        <begin position="45"/>
        <end position="89"/>
    </location>
</feature>
<organism evidence="3 4">
    <name type="scientific">Leucobacter aridicollis</name>
    <dbReference type="NCBI Taxonomy" id="283878"/>
    <lineage>
        <taxon>Bacteria</taxon>
        <taxon>Bacillati</taxon>
        <taxon>Actinomycetota</taxon>
        <taxon>Actinomycetes</taxon>
        <taxon>Micrococcales</taxon>
        <taxon>Microbacteriaceae</taxon>
        <taxon>Leucobacter</taxon>
    </lineage>
</organism>
<dbReference type="EMBL" id="JACCBD010000001">
    <property type="protein sequence ID" value="NYD28390.1"/>
    <property type="molecule type" value="Genomic_DNA"/>
</dbReference>
<gene>
    <name evidence="3" type="ORF">BJ960_003193</name>
</gene>
<feature type="domain" description="D-alanyl-D-alanine carboxypeptidase-like core" evidence="2">
    <location>
        <begin position="110"/>
        <end position="178"/>
    </location>
</feature>
<keyword evidence="4" id="KW-1185">Reference proteome</keyword>
<dbReference type="PANTHER" id="PTHR34385">
    <property type="entry name" value="D-ALANYL-D-ALANINE CARBOXYPEPTIDASE"/>
    <property type="match status" value="1"/>
</dbReference>
<sequence length="227" mass="23446">MRYTVAELRMRRLRVPALIAGAVVAAATAGFILVQGIGAPGTGAFAETPARADGAPNEGTAPPSQQADSEPVGVPAPPHDAAPASGDLPAGTSVFATGLQGIDGLDPDLLAALRAAAADSGIEFTITSGWRSQHDQQELLAEAIVEYGTEAEAARWVATPETSVHVRGEAVDLGPWEATGWLAEVGAGYGLCRLYDNEPWHFELVASAPTSGCPALLPDPSYDPRLQ</sequence>
<dbReference type="PANTHER" id="PTHR34385:SF1">
    <property type="entry name" value="PEPTIDOGLYCAN L-ALANYL-D-GLUTAMATE ENDOPEPTIDASE CWLK"/>
    <property type="match status" value="1"/>
</dbReference>
<comment type="caution">
    <text evidence="3">The sequence shown here is derived from an EMBL/GenBank/DDBJ whole genome shotgun (WGS) entry which is preliminary data.</text>
</comment>
<reference evidence="3 4" key="1">
    <citation type="submission" date="2020-07" db="EMBL/GenBank/DDBJ databases">
        <title>Sequencing the genomes of 1000 actinobacteria strains.</title>
        <authorList>
            <person name="Klenk H.-P."/>
        </authorList>
    </citation>
    <scope>NUCLEOTIDE SEQUENCE [LARGE SCALE GENOMIC DNA]</scope>
    <source>
        <strain evidence="3 4">DSM 17380</strain>
    </source>
</reference>
<evidence type="ECO:0000313" key="3">
    <source>
        <dbReference type="EMBL" id="NYD28390.1"/>
    </source>
</evidence>
<evidence type="ECO:0000256" key="1">
    <source>
        <dbReference type="SAM" id="MobiDB-lite"/>
    </source>
</evidence>
<proteinExistence type="predicted"/>
<dbReference type="GO" id="GO:0006508">
    <property type="term" value="P:proteolysis"/>
    <property type="evidence" value="ECO:0007669"/>
    <property type="project" value="InterPro"/>
</dbReference>
<accession>A0A852RHQ9</accession>
<dbReference type="InterPro" id="IPR052179">
    <property type="entry name" value="DD-CPase-like"/>
</dbReference>
<dbReference type="RefSeq" id="WP_202229221.1">
    <property type="nucleotide sequence ID" value="NZ_BAAALZ010000004.1"/>
</dbReference>
<dbReference type="InterPro" id="IPR003709">
    <property type="entry name" value="VanY-like_core_dom"/>
</dbReference>
<dbReference type="InterPro" id="IPR009045">
    <property type="entry name" value="Zn_M74/Hedgehog-like"/>
</dbReference>
<dbReference type="Pfam" id="PF02557">
    <property type="entry name" value="VanY"/>
    <property type="match status" value="1"/>
</dbReference>
<dbReference type="Gene3D" id="3.30.1380.10">
    <property type="match status" value="1"/>
</dbReference>
<dbReference type="SUPFAM" id="SSF55166">
    <property type="entry name" value="Hedgehog/DD-peptidase"/>
    <property type="match status" value="1"/>
</dbReference>
<dbReference type="AlphaFoldDB" id="A0A852RHQ9"/>
<evidence type="ECO:0000313" key="4">
    <source>
        <dbReference type="Proteomes" id="UP000586095"/>
    </source>
</evidence>